<protein>
    <submittedName>
        <fullName evidence="1">Maleate cis-trans isomerase</fullName>
    </submittedName>
</protein>
<dbReference type="PANTHER" id="PTHR40267:SF1">
    <property type="entry name" value="BLR3294 PROTEIN"/>
    <property type="match status" value="1"/>
</dbReference>
<organism evidence="1 2">
    <name type="scientific">Nesterenkonia lutea</name>
    <dbReference type="NCBI Taxonomy" id="272919"/>
    <lineage>
        <taxon>Bacteria</taxon>
        <taxon>Bacillati</taxon>
        <taxon>Actinomycetota</taxon>
        <taxon>Actinomycetes</taxon>
        <taxon>Micrococcales</taxon>
        <taxon>Micrococcaceae</taxon>
        <taxon>Nesterenkonia</taxon>
    </lineage>
</organism>
<dbReference type="Pfam" id="PF17645">
    <property type="entry name" value="Amdase"/>
    <property type="match status" value="1"/>
</dbReference>
<proteinExistence type="predicted"/>
<evidence type="ECO:0000313" key="1">
    <source>
        <dbReference type="EMBL" id="MBE1524152.1"/>
    </source>
</evidence>
<dbReference type="PANTHER" id="PTHR40267">
    <property type="entry name" value="BLR3294 PROTEIN"/>
    <property type="match status" value="1"/>
</dbReference>
<dbReference type="GO" id="GO:0016853">
    <property type="term" value="F:isomerase activity"/>
    <property type="evidence" value="ECO:0007669"/>
    <property type="project" value="UniProtKB-KW"/>
</dbReference>
<dbReference type="RefSeq" id="WP_225939026.1">
    <property type="nucleotide sequence ID" value="NZ_BAAALJ010000020.1"/>
</dbReference>
<keyword evidence="2" id="KW-1185">Reference proteome</keyword>
<keyword evidence="1" id="KW-0413">Isomerase</keyword>
<comment type="caution">
    <text evidence="1">The sequence shown here is derived from an EMBL/GenBank/DDBJ whole genome shotgun (WGS) entry which is preliminary data.</text>
</comment>
<evidence type="ECO:0000313" key="2">
    <source>
        <dbReference type="Proteomes" id="UP000643525"/>
    </source>
</evidence>
<accession>A0ABR9JDZ0</accession>
<gene>
    <name evidence="1" type="ORF">H4W27_001270</name>
</gene>
<dbReference type="InterPro" id="IPR026286">
    <property type="entry name" value="MaiA/AMDase"/>
</dbReference>
<dbReference type="Proteomes" id="UP000643525">
    <property type="component" value="Unassembled WGS sequence"/>
</dbReference>
<dbReference type="Gene3D" id="3.40.50.12500">
    <property type="match status" value="1"/>
</dbReference>
<sequence>MHTPMHTLAILYPGYSAEDEFPALEQLIPNTSFRVIHTWEGSTEHDVDALLALGSQKNLVPAAEKARELSPGAAMWACTSGSFVYGRDGCREQAGWIEQAAGVPSSSTSLAFAEAVHHLGLSRVAVAATYPEDVASHFVQFLEQDGITVTALSTYDVPSGEDAGMLDAEWVLETARAADLADAQCLLIPDTALHTIAVLPRLEEARGVPVLTANQVTAWLGLRLAGHPARVEGLGALFSR</sequence>
<dbReference type="EMBL" id="JADBED010000001">
    <property type="protein sequence ID" value="MBE1524152.1"/>
    <property type="molecule type" value="Genomic_DNA"/>
</dbReference>
<reference evidence="1 2" key="1">
    <citation type="submission" date="2020-10" db="EMBL/GenBank/DDBJ databases">
        <title>Sequencing the genomes of 1000 actinobacteria strains.</title>
        <authorList>
            <person name="Klenk H.-P."/>
        </authorList>
    </citation>
    <scope>NUCLEOTIDE SEQUENCE [LARGE SCALE GENOMIC DNA]</scope>
    <source>
        <strain evidence="1 2">DSM 15666</strain>
    </source>
</reference>
<name>A0ABR9JDZ0_9MICC</name>
<dbReference type="InterPro" id="IPR053714">
    <property type="entry name" value="Iso_Racemase_Enz_sf"/>
</dbReference>